<accession>A0A2S2QP26</accession>
<dbReference type="AlphaFoldDB" id="A0A2S2QP26"/>
<gene>
    <name evidence="1" type="ORF">g.31464</name>
</gene>
<sequence>MGLSNSIISKNILTNLQTKEDLEGVLTHPKLKSIEVIEIDEEIGVVKEPVEVEGTRETEDNKITDRAQKIEQHRNESHMELQKQVTKMKPTSSKQMSNILTGQTVKIEILEVNRSKVDTG</sequence>
<dbReference type="OrthoDB" id="6593839at2759"/>
<organism evidence="1">
    <name type="scientific">Sipha flava</name>
    <name type="common">yellow sugarcane aphid</name>
    <dbReference type="NCBI Taxonomy" id="143950"/>
    <lineage>
        <taxon>Eukaryota</taxon>
        <taxon>Metazoa</taxon>
        <taxon>Ecdysozoa</taxon>
        <taxon>Arthropoda</taxon>
        <taxon>Hexapoda</taxon>
        <taxon>Insecta</taxon>
        <taxon>Pterygota</taxon>
        <taxon>Neoptera</taxon>
        <taxon>Paraneoptera</taxon>
        <taxon>Hemiptera</taxon>
        <taxon>Sternorrhyncha</taxon>
        <taxon>Aphidomorpha</taxon>
        <taxon>Aphidoidea</taxon>
        <taxon>Aphididae</taxon>
        <taxon>Sipha</taxon>
    </lineage>
</organism>
<reference evidence="1" key="1">
    <citation type="submission" date="2018-04" db="EMBL/GenBank/DDBJ databases">
        <title>Transcriptome assembly of Sipha flava.</title>
        <authorList>
            <person name="Scully E.D."/>
            <person name="Geib S.M."/>
            <person name="Palmer N.A."/>
            <person name="Koch K."/>
            <person name="Bradshaw J."/>
            <person name="Heng-Moss T."/>
            <person name="Sarath G."/>
        </authorList>
    </citation>
    <scope>NUCLEOTIDE SEQUENCE</scope>
</reference>
<evidence type="ECO:0000313" key="1">
    <source>
        <dbReference type="EMBL" id="MBY79485.1"/>
    </source>
</evidence>
<name>A0A2S2QP26_9HEMI</name>
<proteinExistence type="predicted"/>
<protein>
    <submittedName>
        <fullName evidence="1">Uncharacterized protein</fullName>
    </submittedName>
</protein>
<dbReference type="EMBL" id="GGMS01010282">
    <property type="protein sequence ID" value="MBY79485.1"/>
    <property type="molecule type" value="Transcribed_RNA"/>
</dbReference>